<sequence length="104" mass="11811">MQVTSEMVEELEFAAQEVLMDLNSWQSNPSTVMGFAYGQGHPVAKAMQKNIDTYGRYTEQIDSSLFESPEAYHAFIAALCNSIPAYFTRFMKCWKEQGPRKASK</sequence>
<evidence type="ECO:0000313" key="1">
    <source>
        <dbReference type="EMBL" id="APU00562.1"/>
    </source>
</evidence>
<dbReference type="Proteomes" id="UP000222894">
    <property type="component" value="Genome"/>
</dbReference>
<dbReference type="EMBL" id="KY290948">
    <property type="protein sequence ID" value="APU00562.1"/>
    <property type="molecule type" value="Genomic_DNA"/>
</dbReference>
<accession>A0A219Y9D0</accession>
<proteinExistence type="predicted"/>
<protein>
    <submittedName>
        <fullName evidence="1">Uncharacterized protein</fullName>
    </submittedName>
</protein>
<name>A0A219Y9D0_9CAUD</name>
<evidence type="ECO:0000313" key="2">
    <source>
        <dbReference type="Proteomes" id="UP000222894"/>
    </source>
</evidence>
<reference evidence="1 2" key="1">
    <citation type="journal article" date="2017" name="Sci. Rep.">
        <title>Characterization and diversity of phages infecting Aeromonas salmonicida subsp. salmonicida.</title>
        <authorList>
            <person name="Vincent A.T."/>
            <person name="Paquet V.E."/>
            <person name="Bernatchez A."/>
            <person name="Tremblay D.M."/>
            <person name="Moineau S."/>
            <person name="Charette S.J."/>
        </authorList>
    </citation>
    <scope>NUCLEOTIDE SEQUENCE [LARGE SCALE GENOMIC DNA]</scope>
</reference>
<organism evidence="1 2">
    <name type="scientific">Aeromonas phage 44RR2.8t.2</name>
    <dbReference type="NCBI Taxonomy" id="1932900"/>
    <lineage>
        <taxon>Viruses</taxon>
        <taxon>Duplodnaviria</taxon>
        <taxon>Heunggongvirae</taxon>
        <taxon>Uroviricota</taxon>
        <taxon>Caudoviricetes</taxon>
        <taxon>Pantevenvirales</taxon>
        <taxon>Straboviridae</taxon>
        <taxon>Biquartavirus</taxon>
        <taxon>Biquartavirus 44RR2</taxon>
    </lineage>
</organism>